<organism evidence="2 3">
    <name type="scientific">Corynebacterium variabile (strain DSM 44702 / CIP 107183 / JCM 12073 / NCIMB 30131)</name>
    <name type="common">Corynebacterium mooreparkense</name>
    <dbReference type="NCBI Taxonomy" id="858619"/>
    <lineage>
        <taxon>Bacteria</taxon>
        <taxon>Bacillati</taxon>
        <taxon>Actinomycetota</taxon>
        <taxon>Actinomycetes</taxon>
        <taxon>Mycobacteriales</taxon>
        <taxon>Corynebacteriaceae</taxon>
        <taxon>Corynebacterium</taxon>
    </lineage>
</organism>
<sequence length="451" mass="48828">MTDNNGSTGELQLIKDEDGVAVIGEASLVKAYCRSLALTDKTPVRNLGTRLSGMSGLAGAGQQFAENSGRWIKLTEESAAALKTASMTQSKTTGNFFAILRAPDGKITKNLQFVEDAGKGIAALASPATLATAASMLNQMTLQQTIDEIKDYLDVIDRKLDDVLRNQTIDVVSKMYGVSDLIDESIIVRDSVGHVSGTTWSKVQNAASILSGTRRYALQQLSDITARIESEKDLGDLAKLIATSHEEIKDWLLVLARCLQLCEEVDSLELDRVSQTEPESLEIHRRGLRTARNKRWKQVGDATTDLLDRIDNAAQRANSKVLLHPRPAGRVVRSGNNLTTSVVGFQESLGLFDERNQVTARRWIAAAGDAKDAVVDGAVNAKDTVFGGAVTAGSRFARGLRAFKEAVNEDPATARKMLEATDHQPELDSRSMGTEDSINAPQPTSEPGHLR</sequence>
<dbReference type="EMBL" id="CP002917">
    <property type="protein sequence ID" value="AEK35954.1"/>
    <property type="molecule type" value="Genomic_DNA"/>
</dbReference>
<dbReference type="RefSeq" id="WP_014009144.1">
    <property type="nucleotide sequence ID" value="NC_015859.1"/>
</dbReference>
<evidence type="ECO:0000256" key="1">
    <source>
        <dbReference type="SAM" id="MobiDB-lite"/>
    </source>
</evidence>
<dbReference type="HOGENOM" id="CLU_053811_0_0_11"/>
<feature type="compositionally biased region" description="Polar residues" evidence="1">
    <location>
        <begin position="431"/>
        <end position="445"/>
    </location>
</feature>
<dbReference type="Proteomes" id="UP000006659">
    <property type="component" value="Chromosome"/>
</dbReference>
<accession>G0HCZ0</accession>
<gene>
    <name evidence="2" type="ordered locus">CVAR_0602</name>
</gene>
<evidence type="ECO:0000313" key="3">
    <source>
        <dbReference type="Proteomes" id="UP000006659"/>
    </source>
</evidence>
<protein>
    <submittedName>
        <fullName evidence="2">Uncharacterized protein</fullName>
    </submittedName>
</protein>
<feature type="compositionally biased region" description="Basic and acidic residues" evidence="1">
    <location>
        <begin position="413"/>
        <end position="429"/>
    </location>
</feature>
<dbReference type="KEGG" id="cva:CVAR_0602"/>
<proteinExistence type="predicted"/>
<dbReference type="eggNOG" id="ENOG502Z8FT">
    <property type="taxonomic scope" value="Bacteria"/>
</dbReference>
<feature type="region of interest" description="Disordered" evidence="1">
    <location>
        <begin position="413"/>
        <end position="451"/>
    </location>
</feature>
<reference evidence="2 3" key="1">
    <citation type="journal article" date="2011" name="BMC Genomics">
        <title>Complete genome sequence of Corynebacterium variabile DSM 44702 isolated from the surface of smear-ripened cheeses and insights into cheese ripening and flavor generation.</title>
        <authorList>
            <person name="Schroeder J."/>
            <person name="Maus I."/>
            <person name="Trost E."/>
            <person name="Tauch A."/>
        </authorList>
    </citation>
    <scope>NUCLEOTIDE SEQUENCE [LARGE SCALE GENOMIC DNA]</scope>
    <source>
        <strain evidence="3">DSM 44702 / JCM 12073 / NCIMB 30131</strain>
    </source>
</reference>
<evidence type="ECO:0000313" key="2">
    <source>
        <dbReference type="EMBL" id="AEK35954.1"/>
    </source>
</evidence>
<name>G0HCZ0_CORVD</name>
<dbReference type="AlphaFoldDB" id="G0HCZ0"/>